<organism evidence="2 3">
    <name type="scientific">Takifugu flavidus</name>
    <name type="common">sansaifugu</name>
    <dbReference type="NCBI Taxonomy" id="433684"/>
    <lineage>
        <taxon>Eukaryota</taxon>
        <taxon>Metazoa</taxon>
        <taxon>Chordata</taxon>
        <taxon>Craniata</taxon>
        <taxon>Vertebrata</taxon>
        <taxon>Euteleostomi</taxon>
        <taxon>Actinopterygii</taxon>
        <taxon>Neopterygii</taxon>
        <taxon>Teleostei</taxon>
        <taxon>Neoteleostei</taxon>
        <taxon>Acanthomorphata</taxon>
        <taxon>Eupercaria</taxon>
        <taxon>Tetraodontiformes</taxon>
        <taxon>Tetradontoidea</taxon>
        <taxon>Tetraodontidae</taxon>
        <taxon>Takifugu</taxon>
    </lineage>
</organism>
<gene>
    <name evidence="2" type="ORF">D4764_15G0007890</name>
</gene>
<evidence type="ECO:0000259" key="1">
    <source>
        <dbReference type="PROSITE" id="PS50878"/>
    </source>
</evidence>
<evidence type="ECO:0000313" key="2">
    <source>
        <dbReference type="EMBL" id="TWW73395.1"/>
    </source>
</evidence>
<dbReference type="Proteomes" id="UP000324091">
    <property type="component" value="Chromosome 15"/>
</dbReference>
<dbReference type="Pfam" id="PF00078">
    <property type="entry name" value="RVT_1"/>
    <property type="match status" value="1"/>
</dbReference>
<dbReference type="PANTHER" id="PTHR19446">
    <property type="entry name" value="REVERSE TRANSCRIPTASES"/>
    <property type="match status" value="1"/>
</dbReference>
<dbReference type="CDD" id="cd01650">
    <property type="entry name" value="RT_nLTR_like"/>
    <property type="match status" value="1"/>
</dbReference>
<sequence>MALASLLDSQVQGELVRSLIQDLTEIDAPSSFFFGLEKKCWQNQMIHLLFSSTGKELVELGHIRKRAVEFFSSLYESEYCRDDGLFDEYCGDLPWVSGETNSRLNRPLQLDELHAALLGMKRAVVTLLPKKGNLQEIKNWRPVSLLCTDYRILSKTLASRLREAMEQVIYRDQTYCVPDRFIVDNVHLIRDVLEVSRSLDVDTGLISLDQEKAFDRVEHEFLWKAMERVRRGVRQGCALSGMLYALSLQPLFSRIRASMDGLLLPSFHRKIVLFAYTDDIIIMVHSQEDIDILSNLTVLFNRLSAARVNWHKSEALAVGRGRTLVLNNLVASVLWHRLSCMEPPSGLLKQLQTRVLSFFWDDMHWVQQGVLYLPSEEGGQGLIHLASRTATFRIQFIQREPIVNGARLDVSAEAAPRLKAAVYRTRTLLLQHIVAVAGPDLTGAEAVDYGQGTELDCEDPFPEIRLAAHLGNLDSPLLRPSKIFSLQAVEKKTLYYDCVRVLNRRGLSNRNTSVWVDRMGGDGACPCWRVLYKPPLKKRAGDLQWRILHRAVALNALLKDEHCCVRPVP</sequence>
<evidence type="ECO:0000313" key="3">
    <source>
        <dbReference type="Proteomes" id="UP000324091"/>
    </source>
</evidence>
<proteinExistence type="predicted"/>
<dbReference type="AlphaFoldDB" id="A0A5C6P249"/>
<accession>A0A5C6P249</accession>
<dbReference type="InterPro" id="IPR000477">
    <property type="entry name" value="RT_dom"/>
</dbReference>
<dbReference type="SUPFAM" id="SSF56672">
    <property type="entry name" value="DNA/RNA polymerases"/>
    <property type="match status" value="1"/>
</dbReference>
<keyword evidence="3" id="KW-1185">Reference proteome</keyword>
<dbReference type="EMBL" id="RHFK02000007">
    <property type="protein sequence ID" value="TWW73395.1"/>
    <property type="molecule type" value="Genomic_DNA"/>
</dbReference>
<dbReference type="PROSITE" id="PS50878">
    <property type="entry name" value="RT_POL"/>
    <property type="match status" value="1"/>
</dbReference>
<feature type="domain" description="Reverse transcriptase" evidence="1">
    <location>
        <begin position="109"/>
        <end position="330"/>
    </location>
</feature>
<dbReference type="InterPro" id="IPR043502">
    <property type="entry name" value="DNA/RNA_pol_sf"/>
</dbReference>
<comment type="caution">
    <text evidence="2">The sequence shown here is derived from an EMBL/GenBank/DDBJ whole genome shotgun (WGS) entry which is preliminary data.</text>
</comment>
<name>A0A5C6P249_9TELE</name>
<reference evidence="2 3" key="1">
    <citation type="submission" date="2019-04" db="EMBL/GenBank/DDBJ databases">
        <title>Chromosome genome assembly for Takifugu flavidus.</title>
        <authorList>
            <person name="Xiao S."/>
        </authorList>
    </citation>
    <scope>NUCLEOTIDE SEQUENCE [LARGE SCALE GENOMIC DNA]</scope>
    <source>
        <strain evidence="2">HTHZ2018</strain>
        <tissue evidence="2">Muscle</tissue>
    </source>
</reference>
<protein>
    <submittedName>
        <fullName evidence="2">Transposon TX1 uncharacterized 149 kDa protein ORF 2</fullName>
    </submittedName>
</protein>